<accession>A0A8S1YNN3</accession>
<dbReference type="InterPro" id="IPR002048">
    <property type="entry name" value="EF_hand_dom"/>
</dbReference>
<evidence type="ECO:0000313" key="2">
    <source>
        <dbReference type="EMBL" id="CAD8212784.1"/>
    </source>
</evidence>
<dbReference type="OrthoDB" id="273382at2759"/>
<keyword evidence="3" id="KW-1185">Reference proteome</keyword>
<dbReference type="EMBL" id="CAJJDO010000171">
    <property type="protein sequence ID" value="CAD8212784.1"/>
    <property type="molecule type" value="Genomic_DNA"/>
</dbReference>
<protein>
    <recommendedName>
        <fullName evidence="1">EF-hand domain-containing protein</fullName>
    </recommendedName>
</protein>
<comment type="caution">
    <text evidence="2">The sequence shown here is derived from an EMBL/GenBank/DDBJ whole genome shotgun (WGS) entry which is preliminary data.</text>
</comment>
<name>A0A8S1YNN3_9CILI</name>
<dbReference type="Proteomes" id="UP000689195">
    <property type="component" value="Unassembled WGS sequence"/>
</dbReference>
<dbReference type="AlphaFoldDB" id="A0A8S1YNN3"/>
<evidence type="ECO:0000259" key="1">
    <source>
        <dbReference type="PROSITE" id="PS50222"/>
    </source>
</evidence>
<dbReference type="PANTHER" id="PTHR38150">
    <property type="entry name" value="EF-HAND DOMAIN-CONTAINING PROTEIN"/>
    <property type="match status" value="1"/>
</dbReference>
<dbReference type="GO" id="GO:0005509">
    <property type="term" value="F:calcium ion binding"/>
    <property type="evidence" value="ECO:0007669"/>
    <property type="project" value="InterPro"/>
</dbReference>
<proteinExistence type="predicted"/>
<organism evidence="2 3">
    <name type="scientific">Paramecium pentaurelia</name>
    <dbReference type="NCBI Taxonomy" id="43138"/>
    <lineage>
        <taxon>Eukaryota</taxon>
        <taxon>Sar</taxon>
        <taxon>Alveolata</taxon>
        <taxon>Ciliophora</taxon>
        <taxon>Intramacronucleata</taxon>
        <taxon>Oligohymenophorea</taxon>
        <taxon>Peniculida</taxon>
        <taxon>Parameciidae</taxon>
        <taxon>Paramecium</taxon>
    </lineage>
</organism>
<sequence>MTQMISDQELLINQVKFMNSGKTFITMGYGISFWSLNENSLWERQNMICLEQIIQFLIFTKDETKMIFSQEGSLHFWKKRKSNNLWKTHFYFGLKKKTTSLSLSKSEKELLIGMQGLILIARSYNGYKWHISYKIRTKYSTLWTMVSFLDQDMFVTQANNCENLKLYQWNRWYKKLIRVINLNLGMNTDLCRENSIRFEQESQLLFHKFNKTLRIFKLNNRELDLQQSIIQTNCEYSFYNSRDCKFLIVRNWRGKGFTTWNKQKQMINLSDREKELIEEICAKNAKSNKKSNQIEQGNQKLVSQSSTKILVSRLERKLNETLKEVDEQNSGQINFQQLGRLFTLLDIFQAISYNQDYQLEAQGLNNPMQKQQEVDLHEKAFAIISNDEEKADIQAAFCLFRIILDPNQLEPSKCAILIKEYLEKISEKEIDYEAIFKFCSEFQVYQKTRLSGAKIGYLKASLAQNLIETYEKTLTFKPTINPISEALQQQSGKKENQESSSQISQGLAESRINELYKKKELSNQKIEFLKQEKFMKDMQECTFKPQIISKKELPNVIDRLYQVKNRQEIEERAKLAEQEKEESEYSKCSFHPQINYSMPESQSTGVGGYWEAIERIRRANDKRHLQDLKLNHKPSGENYEKVKNQPFSPPEMLQRRQFKKQLPILYIDIKLGPRKVGRLALRRNDNVEEVVQSFCKVWGVGPQDYELLVNQVKENLQNVIQETDESQI</sequence>
<feature type="domain" description="EF-hand" evidence="1">
    <location>
        <begin position="313"/>
        <end position="348"/>
    </location>
</feature>
<gene>
    <name evidence="2" type="ORF">PPENT_87.1.T1710026</name>
</gene>
<dbReference type="PANTHER" id="PTHR38150:SF1">
    <property type="entry name" value="PFU DOMAIN-CONTAINING PROTEIN"/>
    <property type="match status" value="1"/>
</dbReference>
<reference evidence="2" key="1">
    <citation type="submission" date="2021-01" db="EMBL/GenBank/DDBJ databases">
        <authorList>
            <consortium name="Genoscope - CEA"/>
            <person name="William W."/>
        </authorList>
    </citation>
    <scope>NUCLEOTIDE SEQUENCE</scope>
</reference>
<evidence type="ECO:0000313" key="3">
    <source>
        <dbReference type="Proteomes" id="UP000689195"/>
    </source>
</evidence>
<dbReference type="PROSITE" id="PS50222">
    <property type="entry name" value="EF_HAND_2"/>
    <property type="match status" value="1"/>
</dbReference>